<reference evidence="7 8" key="1">
    <citation type="submission" date="2021-07" db="EMBL/GenBank/DDBJ databases">
        <authorList>
            <person name="Palmer J.M."/>
        </authorList>
    </citation>
    <scope>NUCLEOTIDE SEQUENCE [LARGE SCALE GENOMIC DNA]</scope>
    <source>
        <strain evidence="7 8">AT_MEX2019</strain>
        <tissue evidence="7">Muscle</tissue>
    </source>
</reference>
<dbReference type="InterPro" id="IPR051216">
    <property type="entry name" value="Teneurin"/>
</dbReference>
<protein>
    <recommendedName>
        <fullName evidence="6">EGF-like domain-containing protein</fullName>
    </recommendedName>
</protein>
<proteinExistence type="predicted"/>
<feature type="non-terminal residue" evidence="7">
    <location>
        <position position="214"/>
    </location>
</feature>
<organism evidence="7 8">
    <name type="scientific">Ataeniobius toweri</name>
    <dbReference type="NCBI Taxonomy" id="208326"/>
    <lineage>
        <taxon>Eukaryota</taxon>
        <taxon>Metazoa</taxon>
        <taxon>Chordata</taxon>
        <taxon>Craniata</taxon>
        <taxon>Vertebrata</taxon>
        <taxon>Euteleostomi</taxon>
        <taxon>Actinopterygii</taxon>
        <taxon>Neopterygii</taxon>
        <taxon>Teleostei</taxon>
        <taxon>Neoteleostei</taxon>
        <taxon>Acanthomorphata</taxon>
        <taxon>Ovalentaria</taxon>
        <taxon>Atherinomorphae</taxon>
        <taxon>Cyprinodontiformes</taxon>
        <taxon>Goodeidae</taxon>
        <taxon>Ataeniobius</taxon>
    </lineage>
</organism>
<feature type="transmembrane region" description="Helical" evidence="5">
    <location>
        <begin position="6"/>
        <end position="28"/>
    </location>
</feature>
<evidence type="ECO:0000313" key="8">
    <source>
        <dbReference type="Proteomes" id="UP001345963"/>
    </source>
</evidence>
<keyword evidence="3 4" id="KW-1015">Disulfide bond</keyword>
<dbReference type="EMBL" id="JAHUTI010001327">
    <property type="protein sequence ID" value="MED6232841.1"/>
    <property type="molecule type" value="Genomic_DNA"/>
</dbReference>
<keyword evidence="1 4" id="KW-0245">EGF-like domain</keyword>
<dbReference type="PROSITE" id="PS50026">
    <property type="entry name" value="EGF_3"/>
    <property type="match status" value="1"/>
</dbReference>
<feature type="disulfide bond" evidence="4">
    <location>
        <begin position="154"/>
        <end position="164"/>
    </location>
</feature>
<dbReference type="PANTHER" id="PTHR11219:SF69">
    <property type="entry name" value="TENEURIN-A"/>
    <property type="match status" value="1"/>
</dbReference>
<comment type="caution">
    <text evidence="7">The sequence shown here is derived from an EMBL/GenBank/DDBJ whole genome shotgun (WGS) entry which is preliminary data.</text>
</comment>
<dbReference type="Proteomes" id="UP001345963">
    <property type="component" value="Unassembled WGS sequence"/>
</dbReference>
<comment type="caution">
    <text evidence="4">Lacks conserved residue(s) required for the propagation of feature annotation.</text>
</comment>
<evidence type="ECO:0000256" key="1">
    <source>
        <dbReference type="ARBA" id="ARBA00022536"/>
    </source>
</evidence>
<dbReference type="PROSITE" id="PS01186">
    <property type="entry name" value="EGF_2"/>
    <property type="match status" value="1"/>
</dbReference>
<dbReference type="InterPro" id="IPR000742">
    <property type="entry name" value="EGF"/>
</dbReference>
<feature type="disulfide bond" evidence="4">
    <location>
        <begin position="171"/>
        <end position="180"/>
    </location>
</feature>
<evidence type="ECO:0000259" key="6">
    <source>
        <dbReference type="PROSITE" id="PS50026"/>
    </source>
</evidence>
<evidence type="ECO:0000256" key="3">
    <source>
        <dbReference type="ARBA" id="ARBA00023157"/>
    </source>
</evidence>
<dbReference type="PANTHER" id="PTHR11219">
    <property type="entry name" value="TENEURIN AND N-ACETYLGLUCOSAMINE-1-PHOSPHODIESTER ALPHA-N-ACETYLGLUCOSAMINIDASE"/>
    <property type="match status" value="1"/>
</dbReference>
<keyword evidence="5" id="KW-0472">Membrane</keyword>
<keyword evidence="2" id="KW-0677">Repeat</keyword>
<gene>
    <name evidence="7" type="ORF">ATANTOWER_003141</name>
</gene>
<dbReference type="Pfam" id="PF23106">
    <property type="entry name" value="EGF_Teneurin"/>
    <property type="match status" value="2"/>
</dbReference>
<keyword evidence="5" id="KW-1133">Transmembrane helix</keyword>
<keyword evidence="5" id="KW-0812">Transmembrane</keyword>
<keyword evidence="8" id="KW-1185">Reference proteome</keyword>
<name>A0ABU7A418_9TELE</name>
<dbReference type="Gene3D" id="2.10.25.10">
    <property type="entry name" value="Laminin"/>
    <property type="match status" value="2"/>
</dbReference>
<evidence type="ECO:0000256" key="4">
    <source>
        <dbReference type="PROSITE-ProRule" id="PRU00076"/>
    </source>
</evidence>
<accession>A0ABU7A418</accession>
<feature type="domain" description="EGF-like" evidence="6">
    <location>
        <begin position="150"/>
        <end position="181"/>
    </location>
</feature>
<evidence type="ECO:0000313" key="7">
    <source>
        <dbReference type="EMBL" id="MED6232841.1"/>
    </source>
</evidence>
<evidence type="ECO:0000256" key="2">
    <source>
        <dbReference type="ARBA" id="ARBA00022737"/>
    </source>
</evidence>
<evidence type="ECO:0000256" key="5">
    <source>
        <dbReference type="SAM" id="Phobius"/>
    </source>
</evidence>
<dbReference type="PROSITE" id="PS00022">
    <property type="entry name" value="EGF_1"/>
    <property type="match status" value="1"/>
</dbReference>
<sequence length="214" mass="22420">MDSGLFPVMLPFFPSFIIILLAGPAILTPSTSRELQVRGQMTRKDTEQDSIKVVISEGCSSQGDSSDVSQGGKEINLAPGSPLVLTHKIKLVPSGSGSGSCGCDADFAALQERLESLEREVSDLRGKCRETGGSCCTSESKGSGCSIKPENEECPKECSDQGRCVDGKCVCFPGYSGPDCSESGCPGNCNDHGRCVNEECVCSPGFSGPDCSQK</sequence>